<name>A0A8D9G649_BRACM</name>
<dbReference type="EMBL" id="LS974622">
    <property type="protein sequence ID" value="CAG7868697.1"/>
    <property type="molecule type" value="Genomic_DNA"/>
</dbReference>
<organism evidence="1 2">
    <name type="scientific">Brassica campestris</name>
    <name type="common">Field mustard</name>
    <dbReference type="NCBI Taxonomy" id="3711"/>
    <lineage>
        <taxon>Eukaryota</taxon>
        <taxon>Viridiplantae</taxon>
        <taxon>Streptophyta</taxon>
        <taxon>Embryophyta</taxon>
        <taxon>Tracheophyta</taxon>
        <taxon>Spermatophyta</taxon>
        <taxon>Magnoliopsida</taxon>
        <taxon>eudicotyledons</taxon>
        <taxon>Gunneridae</taxon>
        <taxon>Pentapetalae</taxon>
        <taxon>rosids</taxon>
        <taxon>malvids</taxon>
        <taxon>Brassicales</taxon>
        <taxon>Brassicaceae</taxon>
        <taxon>Brassiceae</taxon>
        <taxon>Brassica</taxon>
    </lineage>
</organism>
<dbReference type="AlphaFoldDB" id="A0A8D9G649"/>
<dbReference type="Gramene" id="A06p09370.2_BraZ1">
    <property type="protein sequence ID" value="A06p09370.2_BraZ1.CDS.1"/>
    <property type="gene ID" value="A06g09370.2_BraZ1"/>
</dbReference>
<dbReference type="Proteomes" id="UP000694005">
    <property type="component" value="Chromosome A06"/>
</dbReference>
<accession>A0A8D9G649</accession>
<evidence type="ECO:0000313" key="2">
    <source>
        <dbReference type="Proteomes" id="UP000694005"/>
    </source>
</evidence>
<reference evidence="1 2" key="1">
    <citation type="submission" date="2021-07" db="EMBL/GenBank/DDBJ databases">
        <authorList>
            <consortium name="Genoscope - CEA"/>
            <person name="William W."/>
        </authorList>
    </citation>
    <scope>NUCLEOTIDE SEQUENCE [LARGE SCALE GENOMIC DNA]</scope>
</reference>
<gene>
    <name evidence="1" type="ORF">BRAPAZ1V2_A06P09370.2</name>
</gene>
<evidence type="ECO:0000313" key="1">
    <source>
        <dbReference type="EMBL" id="CAG7868697.1"/>
    </source>
</evidence>
<proteinExistence type="predicted"/>
<sequence length="41" mass="4581">MISIQIIILLFLCFGLEKNQVCTCISILLSFAATFFVLPLC</sequence>
<protein>
    <submittedName>
        <fullName evidence="1">Uncharacterized protein</fullName>
    </submittedName>
</protein>